<sequence length="301" mass="32616">MSRETASPPALIPDVRRRPQEGRRPRDADQSRRYRATHQKIAQLNEAVRALGADCARTLAAEPHVDEAYATLRRLSPLFSEVLSFVAVIGTQVDALEEPRRTEAMEQLALLERHLARLELETSATLMDQLAASTEPRALGTRHVLERWLAGMEGLEAKLDQDGQARLEHMRALARAVADGCPALPDFSTAQTPSGEGGRVDAVPLLARAPPASRPNTGAVQLAFRTGEKGVHIDPGQSHNLAAEVRRLKLQVAIAAVLDITPANVALVLTGRDPFRTVQATALADVLRRHIGADRLVVSGP</sequence>
<reference evidence="2 3" key="1">
    <citation type="submission" date="2017-06" db="EMBL/GenBank/DDBJ databases">
        <title>Complete genome sequence of Nitrospirillum amazonense strain CBAmC, an endophytic nitrogen-fixing and plant growth-promoting bacterium, isolated from sugarcane.</title>
        <authorList>
            <person name="Schwab S."/>
            <person name="dos Santos Teixeira K.R."/>
            <person name="Simoes Araujo J.L."/>
            <person name="Soares Vidal M."/>
            <person name="Borges de Freitas H.R."/>
            <person name="Rivello Crivelaro A.L."/>
            <person name="Bueno de Camargo Nunes A."/>
            <person name="dos Santos C.M."/>
            <person name="Palmeira da Silva Rosa D."/>
            <person name="da Silva Padilha D."/>
            <person name="da Silva E."/>
            <person name="Araujo Terra L."/>
            <person name="Soares Mendes V."/>
            <person name="Farinelli L."/>
            <person name="Magalhaes Cruz L."/>
            <person name="Baldani J.I."/>
        </authorList>
    </citation>
    <scope>NUCLEOTIDE SEQUENCE [LARGE SCALE GENOMIC DNA]</scope>
    <source>
        <strain evidence="2 3">CBAmC</strain>
    </source>
</reference>
<feature type="compositionally biased region" description="Basic and acidic residues" evidence="1">
    <location>
        <begin position="14"/>
        <end position="32"/>
    </location>
</feature>
<name>A0A248JY16_9PROT</name>
<dbReference type="KEGG" id="nao:Y958_21680"/>
<evidence type="ECO:0000313" key="2">
    <source>
        <dbReference type="EMBL" id="ASG23416.1"/>
    </source>
</evidence>
<evidence type="ECO:0000256" key="1">
    <source>
        <dbReference type="SAM" id="MobiDB-lite"/>
    </source>
</evidence>
<feature type="region of interest" description="Disordered" evidence="1">
    <location>
        <begin position="1"/>
        <end position="35"/>
    </location>
</feature>
<proteinExistence type="predicted"/>
<keyword evidence="3" id="KW-1185">Reference proteome</keyword>
<dbReference type="AlphaFoldDB" id="A0A248JY16"/>
<accession>A0A248JY16</accession>
<organism evidence="2 3">
    <name type="scientific">Nitrospirillum viridazoti CBAmc</name>
    <dbReference type="NCBI Taxonomy" id="1441467"/>
    <lineage>
        <taxon>Bacteria</taxon>
        <taxon>Pseudomonadati</taxon>
        <taxon>Pseudomonadota</taxon>
        <taxon>Alphaproteobacteria</taxon>
        <taxon>Rhodospirillales</taxon>
        <taxon>Azospirillaceae</taxon>
        <taxon>Nitrospirillum</taxon>
        <taxon>Nitrospirillum viridazoti</taxon>
    </lineage>
</organism>
<evidence type="ECO:0000313" key="3">
    <source>
        <dbReference type="Proteomes" id="UP000197153"/>
    </source>
</evidence>
<dbReference type="EMBL" id="CP022111">
    <property type="protein sequence ID" value="ASG23416.1"/>
    <property type="molecule type" value="Genomic_DNA"/>
</dbReference>
<dbReference type="Proteomes" id="UP000197153">
    <property type="component" value="Chromosome 2"/>
</dbReference>
<gene>
    <name evidence="2" type="ORF">Y958_21680</name>
</gene>
<protein>
    <submittedName>
        <fullName evidence="2">Uncharacterized protein</fullName>
    </submittedName>
</protein>
<dbReference type="RefSeq" id="WP_088873912.1">
    <property type="nucleotide sequence ID" value="NZ_CP022111.1"/>
</dbReference>